<sequence length="382" mass="43532">MNLTTGGAVNGYGECSFTCGSLDIFPQIRELCGNQIRKNTHKGGAKTLCPICWRPYEFTGFLYRHVKKMHPETFYLFTEISNAATETAHSGRDAVLIANNYNGALKTRDVLTMRHTPDHGKSRKNKMPEVDASQMILSSMENLFYNCGASLEISCEENYESDDDLMENKRNKITRRKAYLEKADFFPTEEAMLCEEIQRKENGVVARNKRGKFDSWNLKRIEQATCVHNLSLKTSDQPGLLTRLYIQGLGNMRHETIGCMYNQEEKTKINNPVPKQWGDPNPIPILIAPFLEDNNVNSIDLSGEVEIEGGSKRPIRQSLSNHTLSPRKKGNTLSLELTIEDITAFPFRWRDEVITQPEETCIMNAQPIKRTARKRNTTYNQP</sequence>
<comment type="caution">
    <text evidence="2">The sequence shown here is derived from an EMBL/GenBank/DDBJ whole genome shotgun (WGS) entry which is preliminary data.</text>
</comment>
<dbReference type="InterPro" id="IPR013087">
    <property type="entry name" value="Znf_C2H2_type"/>
</dbReference>
<feature type="domain" description="C2H2-type" evidence="1">
    <location>
        <begin position="49"/>
        <end position="70"/>
    </location>
</feature>
<proteinExistence type="predicted"/>
<dbReference type="EMBL" id="JAVFWL010000003">
    <property type="protein sequence ID" value="KAK6739607.1"/>
    <property type="molecule type" value="Genomic_DNA"/>
</dbReference>
<organism evidence="2 3">
    <name type="scientific">Necator americanus</name>
    <name type="common">Human hookworm</name>
    <dbReference type="NCBI Taxonomy" id="51031"/>
    <lineage>
        <taxon>Eukaryota</taxon>
        <taxon>Metazoa</taxon>
        <taxon>Ecdysozoa</taxon>
        <taxon>Nematoda</taxon>
        <taxon>Chromadorea</taxon>
        <taxon>Rhabditida</taxon>
        <taxon>Rhabditina</taxon>
        <taxon>Rhabditomorpha</taxon>
        <taxon>Strongyloidea</taxon>
        <taxon>Ancylostomatidae</taxon>
        <taxon>Bunostominae</taxon>
        <taxon>Necator</taxon>
    </lineage>
</organism>
<reference evidence="2 3" key="1">
    <citation type="submission" date="2023-08" db="EMBL/GenBank/DDBJ databases">
        <title>A Necator americanus chromosomal reference genome.</title>
        <authorList>
            <person name="Ilik V."/>
            <person name="Petrzelkova K.J."/>
            <person name="Pardy F."/>
            <person name="Fuh T."/>
            <person name="Niatou-Singa F.S."/>
            <person name="Gouil Q."/>
            <person name="Baker L."/>
            <person name="Ritchie M.E."/>
            <person name="Jex A.R."/>
            <person name="Gazzola D."/>
            <person name="Li H."/>
            <person name="Toshio Fujiwara R."/>
            <person name="Zhan B."/>
            <person name="Aroian R.V."/>
            <person name="Pafco B."/>
            <person name="Schwarz E.M."/>
        </authorList>
    </citation>
    <scope>NUCLEOTIDE SEQUENCE [LARGE SCALE GENOMIC DNA]</scope>
    <source>
        <strain evidence="2 3">Aroian</strain>
        <tissue evidence="2">Whole animal</tissue>
    </source>
</reference>
<evidence type="ECO:0000313" key="2">
    <source>
        <dbReference type="EMBL" id="KAK6739607.1"/>
    </source>
</evidence>
<accession>A0ABR1CML9</accession>
<dbReference type="Proteomes" id="UP001303046">
    <property type="component" value="Unassembled WGS sequence"/>
</dbReference>
<evidence type="ECO:0000313" key="3">
    <source>
        <dbReference type="Proteomes" id="UP001303046"/>
    </source>
</evidence>
<name>A0ABR1CML9_NECAM</name>
<dbReference type="PROSITE" id="PS00028">
    <property type="entry name" value="ZINC_FINGER_C2H2_1"/>
    <property type="match status" value="1"/>
</dbReference>
<keyword evidence="3" id="KW-1185">Reference proteome</keyword>
<protein>
    <recommendedName>
        <fullName evidence="1">C2H2-type domain-containing protein</fullName>
    </recommendedName>
</protein>
<evidence type="ECO:0000259" key="1">
    <source>
        <dbReference type="PROSITE" id="PS00028"/>
    </source>
</evidence>
<gene>
    <name evidence="2" type="primary">Necator_chrIII.g8997</name>
    <name evidence="2" type="ORF">RB195_008232</name>
</gene>